<feature type="DNA-binding region" description="OmpR/PhoB-type" evidence="2">
    <location>
        <begin position="3"/>
        <end position="102"/>
    </location>
</feature>
<dbReference type="SMART" id="SM00862">
    <property type="entry name" value="Trans_reg_C"/>
    <property type="match status" value="1"/>
</dbReference>
<organism evidence="5 6">
    <name type="scientific">Aeromonas encheleia</name>
    <dbReference type="NCBI Taxonomy" id="73010"/>
    <lineage>
        <taxon>Bacteria</taxon>
        <taxon>Pseudomonadati</taxon>
        <taxon>Pseudomonadota</taxon>
        <taxon>Gammaproteobacteria</taxon>
        <taxon>Aeromonadales</taxon>
        <taxon>Aeromonadaceae</taxon>
        <taxon>Aeromonas</taxon>
    </lineage>
</organism>
<dbReference type="CDD" id="cd00383">
    <property type="entry name" value="trans_reg_C"/>
    <property type="match status" value="1"/>
</dbReference>
<dbReference type="GO" id="GO:0006355">
    <property type="term" value="P:regulation of DNA-templated transcription"/>
    <property type="evidence" value="ECO:0007669"/>
    <property type="project" value="InterPro"/>
</dbReference>
<dbReference type="NCBIfam" id="NF007540">
    <property type="entry name" value="PRK10153.1"/>
    <property type="match status" value="1"/>
</dbReference>
<keyword evidence="1 2" id="KW-0238">DNA-binding</keyword>
<evidence type="ECO:0000256" key="2">
    <source>
        <dbReference type="PROSITE-ProRule" id="PRU01091"/>
    </source>
</evidence>
<evidence type="ECO:0000259" key="4">
    <source>
        <dbReference type="PROSITE" id="PS51755"/>
    </source>
</evidence>
<evidence type="ECO:0000256" key="1">
    <source>
        <dbReference type="ARBA" id="ARBA00023125"/>
    </source>
</evidence>
<dbReference type="AlphaFoldDB" id="A0AAE9SCI6"/>
<name>A0AAE9SCI6_9GAMM</name>
<proteinExistence type="predicted"/>
<dbReference type="EMBL" id="CP099717">
    <property type="protein sequence ID" value="USV56692.1"/>
    <property type="molecule type" value="Genomic_DNA"/>
</dbReference>
<evidence type="ECO:0000313" key="5">
    <source>
        <dbReference type="EMBL" id="USV56692.1"/>
    </source>
</evidence>
<dbReference type="InterPro" id="IPR001867">
    <property type="entry name" value="OmpR/PhoB-type_DNA-bd"/>
</dbReference>
<evidence type="ECO:0000256" key="3">
    <source>
        <dbReference type="SAM" id="MobiDB-lite"/>
    </source>
</evidence>
<dbReference type="Proteomes" id="UP001056890">
    <property type="component" value="Chromosome"/>
</dbReference>
<dbReference type="Pfam" id="PF00486">
    <property type="entry name" value="Trans_reg_C"/>
    <property type="match status" value="1"/>
</dbReference>
<dbReference type="PROSITE" id="PS51755">
    <property type="entry name" value="OMPR_PHOB"/>
    <property type="match status" value="1"/>
</dbReference>
<feature type="domain" description="OmpR/PhoB-type" evidence="4">
    <location>
        <begin position="3"/>
        <end position="102"/>
    </location>
</feature>
<dbReference type="GO" id="GO:0003677">
    <property type="term" value="F:DNA binding"/>
    <property type="evidence" value="ECO:0007669"/>
    <property type="project" value="UniProtKB-UniRule"/>
</dbReference>
<gene>
    <name evidence="5" type="primary">cadC</name>
    <name evidence="5" type="ORF">NHF51_15250</name>
</gene>
<dbReference type="GO" id="GO:0000160">
    <property type="term" value="P:phosphorelay signal transduction system"/>
    <property type="evidence" value="ECO:0007669"/>
    <property type="project" value="InterPro"/>
</dbReference>
<sequence length="510" mass="56017">MSESVFEIHDWTLSVNDNMLCRPDREVYLEPRLVNLLRFLASNAGTVFGRDSLINEVWDGAEVTDQVVTQSIFELRKILKDGRNDAADYIVTVPKRGYKLVAPVRPLRVVSLAMPESSPGAMPKPSPRDEPDEPLADGEVAQGQSLAPFPAGPLTRAISTHTGHSRWKMVSFDIFVVVVLVSIVSLLGYQHASPQIHSLLDPNLLVFRFHSGMDGESESVRLADGITRTLMGEVAAATPLRVQYDTHSRTSGILPGKELSVRVSHHPGGTYMDLEYRNLNTNRVLCSHQYQLSRHNVHAVLQESSQDLLRALERPEASPGMGWPADDASLMAMMEAHYYTNSQDAVALKRGIALLDGSLVTQPDQPLLLAERYLAGEALATLTGHSESERLQGIGAHLASVVQSGGMMPARVWEALSLQAVLSGQQREANRLLALAASRGRTVLYYILLGKLAELDGHPDAAGDAYSQAFLMEATEQTYLLCQQLGFYSNMETLTPVLYNTFGNSKVKLF</sequence>
<evidence type="ECO:0000313" key="6">
    <source>
        <dbReference type="Proteomes" id="UP001056890"/>
    </source>
</evidence>
<dbReference type="RefSeq" id="WP_218388528.1">
    <property type="nucleotide sequence ID" value="NZ_CP099717.1"/>
</dbReference>
<reference evidence="5" key="1">
    <citation type="submission" date="2022-06" db="EMBL/GenBank/DDBJ databases">
        <title>Complete Genome of Aeromonas sp. Strain SOD01 Isolated from an Urban Freshwater Stream.</title>
        <authorList>
            <person name="Williams L.E."/>
            <person name="Brysgel T."/>
            <person name="Capestro E.M."/>
            <person name="Foltz G.V."/>
            <person name="Gardner A.E."/>
            <person name="Ingrassia J."/>
            <person name="Peterson E."/>
            <person name="Arruda J."/>
            <person name="Flaherty I."/>
            <person name="Hunt M."/>
            <person name="Pappas G."/>
            <person name="Ramsaran S."/>
            <person name="Rocha M."/>
        </authorList>
    </citation>
    <scope>NUCLEOTIDE SEQUENCE</scope>
    <source>
        <strain evidence="5">SOD01</strain>
    </source>
</reference>
<keyword evidence="6" id="KW-1185">Reference proteome</keyword>
<accession>A0AAE9SCI6</accession>
<protein>
    <submittedName>
        <fullName evidence="5">Lysine decarboxylation/transport transcriptional activator CadC</fullName>
    </submittedName>
</protein>
<feature type="region of interest" description="Disordered" evidence="3">
    <location>
        <begin position="115"/>
        <end position="137"/>
    </location>
</feature>